<keyword evidence="3" id="KW-1185">Reference proteome</keyword>
<dbReference type="EMBL" id="AP014633">
    <property type="protein sequence ID" value="BAP57089.1"/>
    <property type="molecule type" value="Genomic_DNA"/>
</dbReference>
<gene>
    <name evidence="2" type="ORF">THII_2792</name>
</gene>
<sequence>MVPVLLASPVAVNWLLTVTIPWLVGSTVVGALAGRLSAETINNRDEIERQQAELNRLAAENQALAAHVKTLQVASSPEAVNRRAVGTRKPAQDSIRTSFLKGILETNLKLRKDLNTGENNRG</sequence>
<accession>A0A090AIA8</accession>
<reference evidence="2 3" key="1">
    <citation type="journal article" date="2014" name="ISME J.">
        <title>Ecophysiology of Thioploca ingrica as revealed by the complete genome sequence supplemented with proteomic evidence.</title>
        <authorList>
            <person name="Kojima H."/>
            <person name="Ogura Y."/>
            <person name="Yamamoto N."/>
            <person name="Togashi T."/>
            <person name="Mori H."/>
            <person name="Watanabe T."/>
            <person name="Nemoto F."/>
            <person name="Kurokawa K."/>
            <person name="Hayashi T."/>
            <person name="Fukui M."/>
        </authorList>
    </citation>
    <scope>NUCLEOTIDE SEQUENCE [LARGE SCALE GENOMIC DNA]</scope>
</reference>
<evidence type="ECO:0000313" key="2">
    <source>
        <dbReference type="EMBL" id="BAP57089.1"/>
    </source>
</evidence>
<evidence type="ECO:0000313" key="3">
    <source>
        <dbReference type="Proteomes" id="UP000031623"/>
    </source>
</evidence>
<protein>
    <submittedName>
        <fullName evidence="2">Uncharacterized protein</fullName>
    </submittedName>
</protein>
<evidence type="ECO:0000256" key="1">
    <source>
        <dbReference type="SAM" id="Phobius"/>
    </source>
</evidence>
<dbReference type="KEGG" id="tig:THII_2792"/>
<organism evidence="2 3">
    <name type="scientific">Thioploca ingrica</name>
    <dbReference type="NCBI Taxonomy" id="40754"/>
    <lineage>
        <taxon>Bacteria</taxon>
        <taxon>Pseudomonadati</taxon>
        <taxon>Pseudomonadota</taxon>
        <taxon>Gammaproteobacteria</taxon>
        <taxon>Thiotrichales</taxon>
        <taxon>Thiotrichaceae</taxon>
        <taxon>Thioploca</taxon>
    </lineage>
</organism>
<dbReference type="HOGENOM" id="CLU_2025690_0_0_6"/>
<keyword evidence="1" id="KW-1133">Transmembrane helix</keyword>
<name>A0A090AIA8_9GAMM</name>
<keyword evidence="1" id="KW-0472">Membrane</keyword>
<proteinExistence type="predicted"/>
<dbReference type="STRING" id="40754.THII_2792"/>
<feature type="transmembrane region" description="Helical" evidence="1">
    <location>
        <begin position="12"/>
        <end position="34"/>
    </location>
</feature>
<keyword evidence="1" id="KW-0812">Transmembrane</keyword>
<dbReference type="AlphaFoldDB" id="A0A090AIA8"/>
<dbReference type="Proteomes" id="UP000031623">
    <property type="component" value="Chromosome"/>
</dbReference>